<dbReference type="Proteomes" id="UP000232323">
    <property type="component" value="Unassembled WGS sequence"/>
</dbReference>
<proteinExistence type="predicted"/>
<sequence length="75" mass="8543">MPRKNSLNEHSIKMEYHKAAHNQLEMEKKAVRFERHSGTGYGVREPPKKRGAGGKGTWGSVMDEIKEGITLMQDF</sequence>
<dbReference type="EMBL" id="BEGY01000013">
    <property type="protein sequence ID" value="GAX75724.1"/>
    <property type="molecule type" value="Genomic_DNA"/>
</dbReference>
<reference evidence="3 4" key="1">
    <citation type="submission" date="2017-08" db="EMBL/GenBank/DDBJ databases">
        <title>Acidophilic green algal genome provides insights into adaptation to an acidic environment.</title>
        <authorList>
            <person name="Hirooka S."/>
            <person name="Hirose Y."/>
            <person name="Kanesaki Y."/>
            <person name="Higuchi S."/>
            <person name="Fujiwara T."/>
            <person name="Onuma R."/>
            <person name="Era A."/>
            <person name="Ohbayashi R."/>
            <person name="Uzuka A."/>
            <person name="Nozaki H."/>
            <person name="Yoshikawa H."/>
            <person name="Miyagishima S.Y."/>
        </authorList>
    </citation>
    <scope>NUCLEOTIDE SEQUENCE [LARGE SCALE GENOMIC DNA]</scope>
    <source>
        <strain evidence="3 4">NIES-2499</strain>
    </source>
</reference>
<organism evidence="3 4">
    <name type="scientific">Chlamydomonas eustigma</name>
    <dbReference type="NCBI Taxonomy" id="1157962"/>
    <lineage>
        <taxon>Eukaryota</taxon>
        <taxon>Viridiplantae</taxon>
        <taxon>Chlorophyta</taxon>
        <taxon>core chlorophytes</taxon>
        <taxon>Chlorophyceae</taxon>
        <taxon>CS clade</taxon>
        <taxon>Chlamydomonadales</taxon>
        <taxon>Chlamydomonadaceae</taxon>
        <taxon>Chlamydomonas</taxon>
    </lineage>
</organism>
<feature type="domain" description="Hyaluronan/mRNA-binding protein" evidence="2">
    <location>
        <begin position="32"/>
        <end position="67"/>
    </location>
</feature>
<keyword evidence="4" id="KW-1185">Reference proteome</keyword>
<feature type="region of interest" description="Disordered" evidence="1">
    <location>
        <begin position="35"/>
        <end position="59"/>
    </location>
</feature>
<comment type="caution">
    <text evidence="3">The sequence shown here is derived from an EMBL/GenBank/DDBJ whole genome shotgun (WGS) entry which is preliminary data.</text>
</comment>
<accession>A0A250WY05</accession>
<dbReference type="AlphaFoldDB" id="A0A250WY05"/>
<evidence type="ECO:0000313" key="3">
    <source>
        <dbReference type="EMBL" id="GAX75724.1"/>
    </source>
</evidence>
<gene>
    <name evidence="3" type="ORF">CEUSTIGMA_g3167.t1</name>
</gene>
<evidence type="ECO:0000259" key="2">
    <source>
        <dbReference type="Pfam" id="PF04774"/>
    </source>
</evidence>
<evidence type="ECO:0000313" key="4">
    <source>
        <dbReference type="Proteomes" id="UP000232323"/>
    </source>
</evidence>
<dbReference type="InterPro" id="IPR006861">
    <property type="entry name" value="HABP4_PAIRBP1-bd"/>
</dbReference>
<dbReference type="Pfam" id="PF04774">
    <property type="entry name" value="HABP4_PAI-RBP1"/>
    <property type="match status" value="1"/>
</dbReference>
<evidence type="ECO:0000256" key="1">
    <source>
        <dbReference type="SAM" id="MobiDB-lite"/>
    </source>
</evidence>
<name>A0A250WY05_9CHLO</name>
<protein>
    <recommendedName>
        <fullName evidence="2">Hyaluronan/mRNA-binding protein domain-containing protein</fullName>
    </recommendedName>
</protein>